<dbReference type="InterPro" id="IPR012676">
    <property type="entry name" value="TGS-like"/>
</dbReference>
<protein>
    <submittedName>
        <fullName evidence="5">GTP pyrophosphokinase</fullName>
        <ecNumber evidence="5">2.7.6.5</ecNumber>
    </submittedName>
</protein>
<dbReference type="Proteomes" id="UP000011704">
    <property type="component" value="Unassembled WGS sequence"/>
</dbReference>
<organism evidence="5 6">
    <name type="scientific">Nitrospina gracilis (strain 3/211)</name>
    <dbReference type="NCBI Taxonomy" id="1266370"/>
    <lineage>
        <taxon>Bacteria</taxon>
        <taxon>Pseudomonadati</taxon>
        <taxon>Nitrospinota/Tectimicrobiota group</taxon>
        <taxon>Nitrospinota</taxon>
        <taxon>Nitrospinia</taxon>
        <taxon>Nitrospinales</taxon>
        <taxon>Nitrospinaceae</taxon>
        <taxon>Nitrospina</taxon>
    </lineage>
</organism>
<evidence type="ECO:0000259" key="4">
    <source>
        <dbReference type="PROSITE" id="PS51880"/>
    </source>
</evidence>
<dbReference type="Pfam" id="PF04607">
    <property type="entry name" value="RelA_SpoT"/>
    <property type="match status" value="1"/>
</dbReference>
<feature type="domain" description="HD" evidence="3">
    <location>
        <begin position="45"/>
        <end position="144"/>
    </location>
</feature>
<dbReference type="InterPro" id="IPR045865">
    <property type="entry name" value="ACT-like_dom_sf"/>
</dbReference>
<dbReference type="InterPro" id="IPR045600">
    <property type="entry name" value="RelA/SpoT_AH_RIS"/>
</dbReference>
<dbReference type="PANTHER" id="PTHR21262:SF36">
    <property type="entry name" value="BIFUNCTIONAL (P)PPGPP SYNTHASE_HYDROLASE SPOT"/>
    <property type="match status" value="1"/>
</dbReference>
<feature type="domain" description="TGS" evidence="4">
    <location>
        <begin position="385"/>
        <end position="446"/>
    </location>
</feature>
<dbReference type="GO" id="GO:0042594">
    <property type="term" value="P:response to starvation"/>
    <property type="evidence" value="ECO:0007669"/>
    <property type="project" value="TreeGrafter"/>
</dbReference>
<gene>
    <name evidence="5" type="primary">relA</name>
    <name evidence="5" type="ORF">NITGR_500014</name>
</gene>
<dbReference type="PROSITE" id="PS51671">
    <property type="entry name" value="ACT"/>
    <property type="match status" value="1"/>
</dbReference>
<dbReference type="InterPro" id="IPR043519">
    <property type="entry name" value="NT_sf"/>
</dbReference>
<dbReference type="SUPFAM" id="SSF81301">
    <property type="entry name" value="Nucleotidyltransferase"/>
    <property type="match status" value="1"/>
</dbReference>
<dbReference type="Gene3D" id="1.10.3210.10">
    <property type="entry name" value="Hypothetical protein af1432"/>
    <property type="match status" value="1"/>
</dbReference>
<comment type="similarity">
    <text evidence="1">Belongs to the relA/spoT family.</text>
</comment>
<accession>M1ZCA2</accession>
<dbReference type="Gene3D" id="3.30.460.10">
    <property type="entry name" value="Beta Polymerase, domain 2"/>
    <property type="match status" value="1"/>
</dbReference>
<dbReference type="InterPro" id="IPR003607">
    <property type="entry name" value="HD/PDEase_dom"/>
</dbReference>
<comment type="caution">
    <text evidence="5">The sequence shown here is derived from an EMBL/GenBank/DDBJ whole genome shotgun (WGS) entry which is preliminary data.</text>
</comment>
<sequence>MRKLSEITEAVQAYHSTANVDIILDAYIYSAKAHRGQSRRSGEAYLSHPVEVAYNLTRLKMDERTVAAGLLHDTIEDTLATADEIRELFGDEIYGLVDGVTKIGEIEFSSHEEKQAENYRKMILAMARDIRVVMIKLADRAHNLRTLGSLDPSRQKRIARETLDIYAALANRLGIGWLKAELEDGSFKYLHPEQYQAIVNRMHKGQEERDQLVKNVYTLLEKELKSADLDGVITGRSKHYYSIYRKMVTQQIDLEDVYDLIGVRVITHSVKDCYAVLGLVHSLWRPIPGKFKDYIAMPKPNMYQSLHTTVNGPNGQRVEVQIRTKEMHRVAEEGIAAHWQYKDGGGLAKNLDDHLSWVRRLLEDQKEIKNPKDFLSSFKVDLFFQEVYVFTPEGDVIALPRGATPVDFAYQVHTDIGNHCLGAKVNGKMVPLRYKLKNGDRIEILTSQQRHPSRDWLGFVKTSKARNKISNYINSRERQQSLELGREILEAEVRKYGSATGDLLKGKALDEAAHACGYNTLDSLFTAIGFGKLPAHQVVEKLLPKETLEEYRKKSTTVKVARKPSSKEKDIGIKVKNFGDQMMIRIGKCCNPVPGDPIIGYITRGRGISVHHKECPSVEALTNETERMIEVEWDTVHKTPFQTPLAIVGEDQPGLLATISSLLASLDVNITRANVVQATHKRAFFELDVEIFDLSHLKKILEALKKTKGVIHAERVKEFKKKGADKNHKVGEIGKQN</sequence>
<dbReference type="SUPFAM" id="SSF109604">
    <property type="entry name" value="HD-domain/PDEase-like"/>
    <property type="match status" value="1"/>
</dbReference>
<dbReference type="GO" id="GO:0015969">
    <property type="term" value="P:guanosine tetraphosphate metabolic process"/>
    <property type="evidence" value="ECO:0007669"/>
    <property type="project" value="InterPro"/>
</dbReference>
<dbReference type="InterPro" id="IPR004095">
    <property type="entry name" value="TGS"/>
</dbReference>
<dbReference type="PANTHER" id="PTHR21262">
    <property type="entry name" value="GUANOSINE-3',5'-BIS DIPHOSPHATE 3'-PYROPHOSPHOHYDROLASE"/>
    <property type="match status" value="1"/>
</dbReference>
<dbReference type="Pfam" id="PF19296">
    <property type="entry name" value="RelA_AH_RIS"/>
    <property type="match status" value="1"/>
</dbReference>
<dbReference type="InterPro" id="IPR004811">
    <property type="entry name" value="RelA/Spo_fam"/>
</dbReference>
<dbReference type="CDD" id="cd00077">
    <property type="entry name" value="HDc"/>
    <property type="match status" value="1"/>
</dbReference>
<dbReference type="Pfam" id="PF13291">
    <property type="entry name" value="ACT_4"/>
    <property type="match status" value="1"/>
</dbReference>
<comment type="function">
    <text evidence="1">In eubacteria ppGpp (guanosine 3'-diphosphate 5'-diphosphate) is a mediator of the stringent response that coordinates a variety of cellular activities in response to changes in nutritional abundance.</text>
</comment>
<dbReference type="PROSITE" id="PS51831">
    <property type="entry name" value="HD"/>
    <property type="match status" value="1"/>
</dbReference>
<dbReference type="GO" id="GO:0008893">
    <property type="term" value="F:guanosine-3',5'-bis(diphosphate) 3'-diphosphatase activity"/>
    <property type="evidence" value="ECO:0007669"/>
    <property type="project" value="TreeGrafter"/>
</dbReference>
<dbReference type="AlphaFoldDB" id="M1ZCA2"/>
<dbReference type="InParanoid" id="M1ZCA2"/>
<keyword evidence="5" id="KW-0418">Kinase</keyword>
<dbReference type="InterPro" id="IPR002912">
    <property type="entry name" value="ACT_dom"/>
</dbReference>
<evidence type="ECO:0000313" key="6">
    <source>
        <dbReference type="Proteomes" id="UP000011704"/>
    </source>
</evidence>
<dbReference type="InterPro" id="IPR012675">
    <property type="entry name" value="Beta-grasp_dom_sf"/>
</dbReference>
<dbReference type="EMBL" id="CAQJ01000056">
    <property type="protein sequence ID" value="CCQ90949.1"/>
    <property type="molecule type" value="Genomic_DNA"/>
</dbReference>
<dbReference type="PROSITE" id="PS51880">
    <property type="entry name" value="TGS"/>
    <property type="match status" value="1"/>
</dbReference>
<evidence type="ECO:0000313" key="5">
    <source>
        <dbReference type="EMBL" id="CCQ90949.1"/>
    </source>
</evidence>
<evidence type="ECO:0000259" key="3">
    <source>
        <dbReference type="PROSITE" id="PS51831"/>
    </source>
</evidence>
<dbReference type="InterPro" id="IPR007685">
    <property type="entry name" value="RelA_SpoT"/>
</dbReference>
<dbReference type="InterPro" id="IPR006674">
    <property type="entry name" value="HD_domain"/>
</dbReference>
<dbReference type="STRING" id="1266370.NITGR_500014"/>
<dbReference type="CDD" id="cd01668">
    <property type="entry name" value="TGS_RSH"/>
    <property type="match status" value="1"/>
</dbReference>
<dbReference type="Gene3D" id="3.30.70.260">
    <property type="match status" value="1"/>
</dbReference>
<dbReference type="FunFam" id="3.10.20.30:FF:000002">
    <property type="entry name" value="GTP pyrophosphokinase (RelA/SpoT)"/>
    <property type="match status" value="1"/>
</dbReference>
<dbReference type="GO" id="GO:0008728">
    <property type="term" value="F:GTP diphosphokinase activity"/>
    <property type="evidence" value="ECO:0007669"/>
    <property type="project" value="UniProtKB-EC"/>
</dbReference>
<evidence type="ECO:0000256" key="1">
    <source>
        <dbReference type="RuleBase" id="RU003847"/>
    </source>
</evidence>
<dbReference type="RefSeq" id="WP_005009133.1">
    <property type="nucleotide sequence ID" value="NZ_HG422173.1"/>
</dbReference>
<dbReference type="Pfam" id="PF13328">
    <property type="entry name" value="HD_4"/>
    <property type="match status" value="1"/>
</dbReference>
<dbReference type="CDD" id="cd04876">
    <property type="entry name" value="ACT_RelA-SpoT"/>
    <property type="match status" value="1"/>
</dbReference>
<dbReference type="GO" id="GO:0005886">
    <property type="term" value="C:plasma membrane"/>
    <property type="evidence" value="ECO:0007669"/>
    <property type="project" value="TreeGrafter"/>
</dbReference>
<keyword evidence="5" id="KW-0808">Transferase</keyword>
<dbReference type="SMART" id="SM00471">
    <property type="entry name" value="HDc"/>
    <property type="match status" value="1"/>
</dbReference>
<dbReference type="FunFam" id="3.30.460.10:FF:000001">
    <property type="entry name" value="GTP pyrophosphokinase RelA"/>
    <property type="match status" value="1"/>
</dbReference>
<dbReference type="SMART" id="SM00954">
    <property type="entry name" value="RelA_SpoT"/>
    <property type="match status" value="1"/>
</dbReference>
<dbReference type="GO" id="GO:0016301">
    <property type="term" value="F:kinase activity"/>
    <property type="evidence" value="ECO:0007669"/>
    <property type="project" value="UniProtKB-KW"/>
</dbReference>
<dbReference type="EC" id="2.7.6.5" evidence="5"/>
<dbReference type="InterPro" id="IPR033655">
    <property type="entry name" value="TGS_RelA/SpoT"/>
</dbReference>
<evidence type="ECO:0000259" key="2">
    <source>
        <dbReference type="PROSITE" id="PS51671"/>
    </source>
</evidence>
<keyword evidence="6" id="KW-1185">Reference proteome</keyword>
<dbReference type="GO" id="GO:0015949">
    <property type="term" value="P:nucleobase-containing small molecule interconversion"/>
    <property type="evidence" value="ECO:0007669"/>
    <property type="project" value="UniProtKB-ARBA"/>
</dbReference>
<dbReference type="FunFam" id="1.10.3210.10:FF:000001">
    <property type="entry name" value="GTP pyrophosphokinase RelA"/>
    <property type="match status" value="1"/>
</dbReference>
<dbReference type="SUPFAM" id="SSF81271">
    <property type="entry name" value="TGS-like"/>
    <property type="match status" value="1"/>
</dbReference>
<proteinExistence type="inferred from homology"/>
<reference evidence="5 6" key="1">
    <citation type="journal article" date="2013" name="Front. Microbiol.">
        <title>The genome of Nitrospina gracilis illuminates the metabolism and evolution of the major marine nitrite oxidizer.</title>
        <authorList>
            <person name="Luecker S."/>
            <person name="Nowka B."/>
            <person name="Rattei T."/>
            <person name="Spieck E."/>
            <person name="and Daims H."/>
        </authorList>
    </citation>
    <scope>NUCLEOTIDE SEQUENCE [LARGE SCALE GENOMIC DNA]</scope>
    <source>
        <strain evidence="5 6">3/211</strain>
    </source>
</reference>
<dbReference type="SUPFAM" id="SSF55021">
    <property type="entry name" value="ACT-like"/>
    <property type="match status" value="1"/>
</dbReference>
<dbReference type="OrthoDB" id="9805041at2"/>
<dbReference type="Pfam" id="PF02824">
    <property type="entry name" value="TGS"/>
    <property type="match status" value="1"/>
</dbReference>
<dbReference type="CDD" id="cd05399">
    <property type="entry name" value="NT_Rel-Spo_like"/>
    <property type="match status" value="1"/>
</dbReference>
<feature type="domain" description="ACT" evidence="2">
    <location>
        <begin position="644"/>
        <end position="718"/>
    </location>
</feature>
<dbReference type="NCBIfam" id="TIGR00691">
    <property type="entry name" value="spoT_relA"/>
    <property type="match status" value="1"/>
</dbReference>
<name>M1ZCA2_NITG3</name>
<dbReference type="Gene3D" id="3.10.20.30">
    <property type="match status" value="1"/>
</dbReference>
<dbReference type="HOGENOM" id="CLU_012300_3_0_0"/>
<dbReference type="FunCoup" id="M1ZCA2">
    <property type="interactions" value="485"/>
</dbReference>